<dbReference type="GO" id="GO:0016020">
    <property type="term" value="C:membrane"/>
    <property type="evidence" value="ECO:0007669"/>
    <property type="project" value="UniProtKB-SubCell"/>
</dbReference>
<name>A0A972GX83_9BACL</name>
<reference evidence="9" key="1">
    <citation type="submission" date="2019-10" db="EMBL/GenBank/DDBJ databases">
        <title>Description of Paenibacillus glebae sp. nov.</title>
        <authorList>
            <person name="Carlier A."/>
            <person name="Qi S."/>
        </authorList>
    </citation>
    <scope>NUCLEOTIDE SEQUENCE</scope>
    <source>
        <strain evidence="9">LMG 31456</strain>
    </source>
</reference>
<keyword evidence="4" id="KW-0564">Palmitate</keyword>
<feature type="lipid moiety-binding region" description="S-diacylglycerol cysteine" evidence="7">
    <location>
        <position position="22"/>
    </location>
</feature>
<evidence type="ECO:0000256" key="2">
    <source>
        <dbReference type="ARBA" id="ARBA00022729"/>
    </source>
</evidence>
<dbReference type="RefSeq" id="WP_171656047.1">
    <property type="nucleotide sequence ID" value="NZ_WHOD01000121.1"/>
</dbReference>
<evidence type="ECO:0000256" key="3">
    <source>
        <dbReference type="ARBA" id="ARBA00023136"/>
    </source>
</evidence>
<keyword evidence="5 6" id="KW-0449">Lipoprotein</keyword>
<gene>
    <name evidence="9" type="ORF">GC093_31930</name>
</gene>
<evidence type="ECO:0000256" key="1">
    <source>
        <dbReference type="ARBA" id="ARBA00004635"/>
    </source>
</evidence>
<comment type="caution">
    <text evidence="9">The sequence shown here is derived from an EMBL/GenBank/DDBJ whole genome shotgun (WGS) entry which is preliminary data.</text>
</comment>
<sequence>MRKNLFIIMALTLAFSLFVAGCGTKSGAGTTNNAAGNTAAPKEEPKKALKIGATAGPYSDMVTKAIKPIMEKKGYTIEVVEFNDYVQPNKALANGSLNANLFQHVLYLKKFAADNNLDLKEVISVPTAPMGLYSKKFKSLEEIKEGSTLTISNDPANLARSLVLLQDIGLVKMKKDVDPAKVSEKDIEENPKKLNIKPLEAAQLPRTIDSSELALVPGNFALAAKMDLTSALKLENMSENFRNILVVNSKDIDTQLGKDLKETIQSKDFEKIIDEQFKGFSKPEWMKAAK</sequence>
<dbReference type="Gene3D" id="3.40.190.10">
    <property type="entry name" value="Periplasmic binding protein-like II"/>
    <property type="match status" value="2"/>
</dbReference>
<evidence type="ECO:0000313" key="9">
    <source>
        <dbReference type="EMBL" id="NOU97805.1"/>
    </source>
</evidence>
<protein>
    <recommendedName>
        <fullName evidence="6">Lipoprotein</fullName>
    </recommendedName>
</protein>
<dbReference type="EMBL" id="WHOD01000121">
    <property type="protein sequence ID" value="NOU97805.1"/>
    <property type="molecule type" value="Genomic_DNA"/>
</dbReference>
<dbReference type="PANTHER" id="PTHR30429:SF0">
    <property type="entry name" value="METHIONINE-BINDING LIPOPROTEIN METQ"/>
    <property type="match status" value="1"/>
</dbReference>
<dbReference type="PANTHER" id="PTHR30429">
    <property type="entry name" value="D-METHIONINE-BINDING LIPOPROTEIN METQ"/>
    <property type="match status" value="1"/>
</dbReference>
<dbReference type="InterPro" id="IPR004872">
    <property type="entry name" value="Lipoprotein_NlpA"/>
</dbReference>
<feature type="chain" id="PRO_5038657629" description="Lipoprotein" evidence="8">
    <location>
        <begin position="20"/>
        <end position="290"/>
    </location>
</feature>
<dbReference type="PIRSF" id="PIRSF002854">
    <property type="entry name" value="MetQ"/>
    <property type="match status" value="1"/>
</dbReference>
<dbReference type="PROSITE" id="PS51257">
    <property type="entry name" value="PROKAR_LIPOPROTEIN"/>
    <property type="match status" value="1"/>
</dbReference>
<comment type="similarity">
    <text evidence="6">Belongs to the nlpA lipoprotein family.</text>
</comment>
<dbReference type="SUPFAM" id="SSF53850">
    <property type="entry name" value="Periplasmic binding protein-like II"/>
    <property type="match status" value="1"/>
</dbReference>
<keyword evidence="3" id="KW-0472">Membrane</keyword>
<evidence type="ECO:0000256" key="6">
    <source>
        <dbReference type="PIRNR" id="PIRNR002854"/>
    </source>
</evidence>
<accession>A0A972GX83</accession>
<evidence type="ECO:0000256" key="8">
    <source>
        <dbReference type="SAM" id="SignalP"/>
    </source>
</evidence>
<comment type="subcellular location">
    <subcellularLocation>
        <location evidence="1">Membrane</location>
        <topology evidence="1">Lipid-anchor</topology>
    </subcellularLocation>
</comment>
<evidence type="ECO:0000256" key="7">
    <source>
        <dbReference type="PIRSR" id="PIRSR002854-1"/>
    </source>
</evidence>
<dbReference type="Proteomes" id="UP000641588">
    <property type="component" value="Unassembled WGS sequence"/>
</dbReference>
<feature type="signal peptide" evidence="8">
    <location>
        <begin position="1"/>
        <end position="19"/>
    </location>
</feature>
<evidence type="ECO:0000313" key="10">
    <source>
        <dbReference type="Proteomes" id="UP000641588"/>
    </source>
</evidence>
<dbReference type="AlphaFoldDB" id="A0A972GX83"/>
<dbReference type="Pfam" id="PF03180">
    <property type="entry name" value="Lipoprotein_9"/>
    <property type="match status" value="1"/>
</dbReference>
<evidence type="ECO:0000256" key="5">
    <source>
        <dbReference type="ARBA" id="ARBA00023288"/>
    </source>
</evidence>
<keyword evidence="10" id="KW-1185">Reference proteome</keyword>
<organism evidence="9 10">
    <name type="scientific">Paenibacillus foliorum</name>
    <dbReference type="NCBI Taxonomy" id="2654974"/>
    <lineage>
        <taxon>Bacteria</taxon>
        <taxon>Bacillati</taxon>
        <taxon>Bacillota</taxon>
        <taxon>Bacilli</taxon>
        <taxon>Bacillales</taxon>
        <taxon>Paenibacillaceae</taxon>
        <taxon>Paenibacillus</taxon>
    </lineage>
</organism>
<keyword evidence="2 8" id="KW-0732">Signal</keyword>
<proteinExistence type="inferred from homology"/>
<evidence type="ECO:0000256" key="4">
    <source>
        <dbReference type="ARBA" id="ARBA00023139"/>
    </source>
</evidence>